<evidence type="ECO:0000256" key="9">
    <source>
        <dbReference type="ARBA" id="ARBA00048940"/>
    </source>
</evidence>
<organism evidence="11 12">
    <name type="scientific">Exidia glandulosa HHB12029</name>
    <dbReference type="NCBI Taxonomy" id="1314781"/>
    <lineage>
        <taxon>Eukaryota</taxon>
        <taxon>Fungi</taxon>
        <taxon>Dikarya</taxon>
        <taxon>Basidiomycota</taxon>
        <taxon>Agaricomycotina</taxon>
        <taxon>Agaricomycetes</taxon>
        <taxon>Auriculariales</taxon>
        <taxon>Exidiaceae</taxon>
        <taxon>Exidia</taxon>
    </lineage>
</organism>
<dbReference type="Pfam" id="PF08214">
    <property type="entry name" value="HAT_KAT11"/>
    <property type="match status" value="1"/>
</dbReference>
<dbReference type="OrthoDB" id="3361892at2759"/>
<name>A0A165HMU7_EXIGL</name>
<evidence type="ECO:0000256" key="10">
    <source>
        <dbReference type="SAM" id="MobiDB-lite"/>
    </source>
</evidence>
<dbReference type="GO" id="GO:0005634">
    <property type="term" value="C:nucleus"/>
    <property type="evidence" value="ECO:0007669"/>
    <property type="project" value="UniProtKB-SubCell"/>
</dbReference>
<feature type="compositionally biased region" description="Basic and acidic residues" evidence="10">
    <location>
        <begin position="351"/>
        <end position="364"/>
    </location>
</feature>
<dbReference type="STRING" id="1314781.A0A165HMU7"/>
<reference evidence="11 12" key="1">
    <citation type="journal article" date="2016" name="Mol. Biol. Evol.">
        <title>Comparative Genomics of Early-Diverging Mushroom-Forming Fungi Provides Insights into the Origins of Lignocellulose Decay Capabilities.</title>
        <authorList>
            <person name="Nagy L.G."/>
            <person name="Riley R."/>
            <person name="Tritt A."/>
            <person name="Adam C."/>
            <person name="Daum C."/>
            <person name="Floudas D."/>
            <person name="Sun H."/>
            <person name="Yadav J.S."/>
            <person name="Pangilinan J."/>
            <person name="Larsson K.H."/>
            <person name="Matsuura K."/>
            <person name="Barry K."/>
            <person name="Labutti K."/>
            <person name="Kuo R."/>
            <person name="Ohm R.A."/>
            <person name="Bhattacharya S.S."/>
            <person name="Shirouzu T."/>
            <person name="Yoshinaga Y."/>
            <person name="Martin F.M."/>
            <person name="Grigoriev I.V."/>
            <person name="Hibbett D.S."/>
        </authorList>
    </citation>
    <scope>NUCLEOTIDE SEQUENCE [LARGE SCALE GENOMIC DNA]</scope>
    <source>
        <strain evidence="11 12">HHB12029</strain>
    </source>
</reference>
<dbReference type="PANTHER" id="PTHR31571">
    <property type="entry name" value="ALTERED INHERITANCE OF MITOCHONDRIA PROTEIN 6"/>
    <property type="match status" value="1"/>
</dbReference>
<evidence type="ECO:0000256" key="4">
    <source>
        <dbReference type="ARBA" id="ARBA00022763"/>
    </source>
</evidence>
<keyword evidence="12" id="KW-1185">Reference proteome</keyword>
<keyword evidence="3" id="KW-0808">Transferase</keyword>
<dbReference type="GO" id="GO:0006974">
    <property type="term" value="P:DNA damage response"/>
    <property type="evidence" value="ECO:0007669"/>
    <property type="project" value="UniProtKB-KW"/>
</dbReference>
<keyword evidence="6" id="KW-0805">Transcription regulation</keyword>
<evidence type="ECO:0000256" key="5">
    <source>
        <dbReference type="ARBA" id="ARBA00022990"/>
    </source>
</evidence>
<feature type="region of interest" description="Disordered" evidence="10">
    <location>
        <begin position="300"/>
        <end position="364"/>
    </location>
</feature>
<evidence type="ECO:0000256" key="7">
    <source>
        <dbReference type="ARBA" id="ARBA00023163"/>
    </source>
</evidence>
<keyword evidence="4" id="KW-0227">DNA damage</keyword>
<dbReference type="InParanoid" id="A0A165HMU7"/>
<evidence type="ECO:0000313" key="12">
    <source>
        <dbReference type="Proteomes" id="UP000077266"/>
    </source>
</evidence>
<comment type="catalytic activity">
    <reaction evidence="9">
        <text>L-lysyl-[histone] + acetyl-CoA = N(6)-acetyl-L-lysyl-[histone] + CoA + H(+)</text>
        <dbReference type="Rhea" id="RHEA:21992"/>
        <dbReference type="Rhea" id="RHEA-COMP:9845"/>
        <dbReference type="Rhea" id="RHEA-COMP:11338"/>
        <dbReference type="ChEBI" id="CHEBI:15378"/>
        <dbReference type="ChEBI" id="CHEBI:29969"/>
        <dbReference type="ChEBI" id="CHEBI:57287"/>
        <dbReference type="ChEBI" id="CHEBI:57288"/>
        <dbReference type="ChEBI" id="CHEBI:61930"/>
        <dbReference type="EC" id="2.3.1.48"/>
    </reaction>
    <physiologicalReaction direction="left-to-right" evidence="9">
        <dbReference type="Rhea" id="RHEA:21993"/>
    </physiologicalReaction>
</comment>
<evidence type="ECO:0000256" key="2">
    <source>
        <dbReference type="ARBA" id="ARBA00013184"/>
    </source>
</evidence>
<keyword evidence="8" id="KW-0539">Nucleus</keyword>
<dbReference type="InterPro" id="IPR051236">
    <property type="entry name" value="HAT_RTT109-like"/>
</dbReference>
<keyword evidence="5" id="KW-0007">Acetylation</keyword>
<comment type="subcellular location">
    <subcellularLocation>
        <location evidence="1">Nucleus</location>
    </subcellularLocation>
</comment>
<feature type="compositionally biased region" description="Basic residues" evidence="10">
    <location>
        <begin position="310"/>
        <end position="319"/>
    </location>
</feature>
<dbReference type="EMBL" id="KV426012">
    <property type="protein sequence ID" value="KZV92203.1"/>
    <property type="molecule type" value="Genomic_DNA"/>
</dbReference>
<feature type="compositionally biased region" description="Low complexity" evidence="10">
    <location>
        <begin position="335"/>
        <end position="346"/>
    </location>
</feature>
<proteinExistence type="predicted"/>
<evidence type="ECO:0000256" key="1">
    <source>
        <dbReference type="ARBA" id="ARBA00004123"/>
    </source>
</evidence>
<dbReference type="InterPro" id="IPR016849">
    <property type="entry name" value="Rtt109"/>
</dbReference>
<evidence type="ECO:0000313" key="11">
    <source>
        <dbReference type="EMBL" id="KZV92203.1"/>
    </source>
</evidence>
<dbReference type="AlphaFoldDB" id="A0A165HMU7"/>
<dbReference type="Proteomes" id="UP000077266">
    <property type="component" value="Unassembled WGS sequence"/>
</dbReference>
<gene>
    <name evidence="11" type="ORF">EXIGLDRAFT_769182</name>
</gene>
<dbReference type="PROSITE" id="PS51728">
    <property type="entry name" value="RTT109_HAT"/>
    <property type="match status" value="1"/>
</dbReference>
<protein>
    <recommendedName>
        <fullName evidence="2">histone acetyltransferase</fullName>
        <ecNumber evidence="2">2.3.1.48</ecNumber>
    </recommendedName>
</protein>
<keyword evidence="7" id="KW-0804">Transcription</keyword>
<dbReference type="SMART" id="SM01250">
    <property type="entry name" value="KAT11"/>
    <property type="match status" value="1"/>
</dbReference>
<sequence>MFGHPRFSLLPSPGIAPANQLSTAIHRLALAMKLRDALLDALEHLPGPKRTFAVHVLYSASKTTTDVFTYVSPRPKWTQQEIFVLCSEEIEDGKRVFDVALEAALYTHAPTRTALLYIAKVDSTGQARTDAPAPTRALASAFVRYFADPRTRPAWFAGAGASTSTAVPDSDKGSLFVHVFARAQGQYLFPNSADYAGKRVRSDAALNRWWRSCLSEAARDLPSPSLSKLYYLVPGLDADEAARVLGGVVPPGWTYGHPYNDADIPFPFRGRAPGVAGLIPWFEDDAKSRFIDDLAATYDNFDGGAPPPSPRKKGHKRARIEKEKDSDDEEIERNAAAAVASKSTSAGLQKKSGDAKTAKDKEKRMGDLARVDADEFWERMGFRQECSQGAITGFFVCAFSSSAPRLSPPASTPVPASTNTLPPPSPSTDATAAIGAPPIPTSTSTTPRIPHEIGRGTVSRTIVERVRSSLMKQQEFSSRERAVRSTGIVEELIHTLLSHNVTAQTETHARKRSHDEVEAEHDADVYSEYVYGTRTTRGEEVSSTGDAKKTTAADAPPAVTILTVRKKKK</sequence>
<dbReference type="GO" id="GO:0006355">
    <property type="term" value="P:regulation of DNA-templated transcription"/>
    <property type="evidence" value="ECO:0007669"/>
    <property type="project" value="InterPro"/>
</dbReference>
<dbReference type="EC" id="2.3.1.48" evidence="2"/>
<evidence type="ECO:0000256" key="3">
    <source>
        <dbReference type="ARBA" id="ARBA00022679"/>
    </source>
</evidence>
<accession>A0A165HMU7</accession>
<feature type="region of interest" description="Disordered" evidence="10">
    <location>
        <begin position="405"/>
        <end position="452"/>
    </location>
</feature>
<dbReference type="PANTHER" id="PTHR31571:SF2">
    <property type="entry name" value="HISTONE ACETYLTRANSFERASE RTT109"/>
    <property type="match status" value="1"/>
</dbReference>
<feature type="compositionally biased region" description="Low complexity" evidence="10">
    <location>
        <begin position="427"/>
        <end position="448"/>
    </location>
</feature>
<evidence type="ECO:0000256" key="6">
    <source>
        <dbReference type="ARBA" id="ARBA00023015"/>
    </source>
</evidence>
<dbReference type="GO" id="GO:0032931">
    <property type="term" value="F:histone H3K56 acetyltransferase activity"/>
    <property type="evidence" value="ECO:0007669"/>
    <property type="project" value="TreeGrafter"/>
</dbReference>
<evidence type="ECO:0000256" key="8">
    <source>
        <dbReference type="ARBA" id="ARBA00023242"/>
    </source>
</evidence>
<dbReference type="InterPro" id="IPR013178">
    <property type="entry name" value="Histone_AcTrfase_Rtt109/CBP"/>
</dbReference>